<dbReference type="PANTHER" id="PTHR24252">
    <property type="entry name" value="ACROSIN-RELATED"/>
    <property type="match status" value="1"/>
</dbReference>
<feature type="domain" description="Peptidase S1" evidence="6">
    <location>
        <begin position="15"/>
        <end position="251"/>
    </location>
</feature>
<proteinExistence type="predicted"/>
<protein>
    <recommendedName>
        <fullName evidence="6">Peptidase S1 domain-containing protein</fullName>
    </recommendedName>
</protein>
<evidence type="ECO:0000256" key="2">
    <source>
        <dbReference type="ARBA" id="ARBA00022801"/>
    </source>
</evidence>
<gene>
    <name evidence="7" type="ORF">AAG570_002704</name>
</gene>
<name>A0ABD0YR32_9HEMI</name>
<dbReference type="InterPro" id="IPR009003">
    <property type="entry name" value="Peptidase_S1_PA"/>
</dbReference>
<organism evidence="7 8">
    <name type="scientific">Ranatra chinensis</name>
    <dbReference type="NCBI Taxonomy" id="642074"/>
    <lineage>
        <taxon>Eukaryota</taxon>
        <taxon>Metazoa</taxon>
        <taxon>Ecdysozoa</taxon>
        <taxon>Arthropoda</taxon>
        <taxon>Hexapoda</taxon>
        <taxon>Insecta</taxon>
        <taxon>Pterygota</taxon>
        <taxon>Neoptera</taxon>
        <taxon>Paraneoptera</taxon>
        <taxon>Hemiptera</taxon>
        <taxon>Heteroptera</taxon>
        <taxon>Panheteroptera</taxon>
        <taxon>Nepomorpha</taxon>
        <taxon>Nepidae</taxon>
        <taxon>Ranatrinae</taxon>
        <taxon>Ranatra</taxon>
    </lineage>
</organism>
<reference evidence="7 8" key="1">
    <citation type="submission" date="2024-07" db="EMBL/GenBank/DDBJ databases">
        <title>Chromosome-level genome assembly of the water stick insect Ranatra chinensis (Heteroptera: Nepidae).</title>
        <authorList>
            <person name="Liu X."/>
        </authorList>
    </citation>
    <scope>NUCLEOTIDE SEQUENCE [LARGE SCALE GENOMIC DNA]</scope>
    <source>
        <strain evidence="7">Cailab_2021Rc</strain>
        <tissue evidence="7">Muscle</tissue>
    </source>
</reference>
<dbReference type="Pfam" id="PF00089">
    <property type="entry name" value="Trypsin"/>
    <property type="match status" value="1"/>
</dbReference>
<dbReference type="SMART" id="SM00020">
    <property type="entry name" value="Tryp_SPc"/>
    <property type="match status" value="1"/>
</dbReference>
<dbReference type="PRINTS" id="PR00722">
    <property type="entry name" value="CHYMOTRYPSIN"/>
</dbReference>
<dbReference type="InterPro" id="IPR001254">
    <property type="entry name" value="Trypsin_dom"/>
</dbReference>
<evidence type="ECO:0000256" key="5">
    <source>
        <dbReference type="RuleBase" id="RU363034"/>
    </source>
</evidence>
<evidence type="ECO:0000313" key="7">
    <source>
        <dbReference type="EMBL" id="KAL1123628.1"/>
    </source>
</evidence>
<evidence type="ECO:0000259" key="6">
    <source>
        <dbReference type="PROSITE" id="PS50240"/>
    </source>
</evidence>
<dbReference type="InterPro" id="IPR043504">
    <property type="entry name" value="Peptidase_S1_PA_chymotrypsin"/>
</dbReference>
<dbReference type="GO" id="GO:0006508">
    <property type="term" value="P:proteolysis"/>
    <property type="evidence" value="ECO:0007669"/>
    <property type="project" value="UniProtKB-KW"/>
</dbReference>
<dbReference type="SUPFAM" id="SSF50494">
    <property type="entry name" value="Trypsin-like serine proteases"/>
    <property type="match status" value="1"/>
</dbReference>
<dbReference type="GO" id="GO:0008236">
    <property type="term" value="F:serine-type peptidase activity"/>
    <property type="evidence" value="ECO:0007669"/>
    <property type="project" value="UniProtKB-KW"/>
</dbReference>
<keyword evidence="2 5" id="KW-0378">Hydrolase</keyword>
<comment type="caution">
    <text evidence="7">The sequence shown here is derived from an EMBL/GenBank/DDBJ whole genome shotgun (WGS) entry which is preliminary data.</text>
</comment>
<dbReference type="Gene3D" id="2.40.10.10">
    <property type="entry name" value="Trypsin-like serine proteases"/>
    <property type="match status" value="1"/>
</dbReference>
<sequence length="266" mass="28898">MCVAVCGGVGRQQRIVGGRRADPHEFPWLVLLSHAGTPYCGGALITSHHVLTAAHCLYGRKMSDIMVTLGEHDRKRDDDGWVITRGVAHMAIHNNFSLAKIQNDIGIITMDQPVNISTAEIATACLPTKAIRDYTGVTGVVAGWGRVGEKSVTAVTLRKVSLPIISQEQCRNMGYPKKRITDTVFCAGHPKGKKDACQGDSGGPIQINGTTPGYMEVIGVVSWGRGCGRPSYPGVYTRVDHYMDWIAEKTAGACLCHRPRMPARFR</sequence>
<dbReference type="PROSITE" id="PS00134">
    <property type="entry name" value="TRYPSIN_HIS"/>
    <property type="match status" value="1"/>
</dbReference>
<accession>A0ABD0YR32</accession>
<dbReference type="InterPro" id="IPR001314">
    <property type="entry name" value="Peptidase_S1A"/>
</dbReference>
<dbReference type="PANTHER" id="PTHR24252:SF7">
    <property type="entry name" value="HYALIN"/>
    <property type="match status" value="1"/>
</dbReference>
<dbReference type="FunFam" id="2.40.10.10:FF:000006">
    <property type="entry name" value="Serine proteinase stubble"/>
    <property type="match status" value="1"/>
</dbReference>
<keyword evidence="3 5" id="KW-0720">Serine protease</keyword>
<evidence type="ECO:0000313" key="8">
    <source>
        <dbReference type="Proteomes" id="UP001558652"/>
    </source>
</evidence>
<dbReference type="EMBL" id="JBFDAA010000012">
    <property type="protein sequence ID" value="KAL1123628.1"/>
    <property type="molecule type" value="Genomic_DNA"/>
</dbReference>
<evidence type="ECO:0000256" key="1">
    <source>
        <dbReference type="ARBA" id="ARBA00022670"/>
    </source>
</evidence>
<keyword evidence="8" id="KW-1185">Reference proteome</keyword>
<dbReference type="InterPro" id="IPR033116">
    <property type="entry name" value="TRYPSIN_SER"/>
</dbReference>
<dbReference type="AlphaFoldDB" id="A0ABD0YR32"/>
<dbReference type="PROSITE" id="PS00135">
    <property type="entry name" value="TRYPSIN_SER"/>
    <property type="match status" value="1"/>
</dbReference>
<keyword evidence="1 5" id="KW-0645">Protease</keyword>
<dbReference type="Proteomes" id="UP001558652">
    <property type="component" value="Unassembled WGS sequence"/>
</dbReference>
<dbReference type="CDD" id="cd00190">
    <property type="entry name" value="Tryp_SPc"/>
    <property type="match status" value="1"/>
</dbReference>
<evidence type="ECO:0000256" key="4">
    <source>
        <dbReference type="ARBA" id="ARBA00023157"/>
    </source>
</evidence>
<dbReference type="InterPro" id="IPR018114">
    <property type="entry name" value="TRYPSIN_HIS"/>
</dbReference>
<keyword evidence="4" id="KW-1015">Disulfide bond</keyword>
<dbReference type="PROSITE" id="PS50240">
    <property type="entry name" value="TRYPSIN_DOM"/>
    <property type="match status" value="1"/>
</dbReference>
<evidence type="ECO:0000256" key="3">
    <source>
        <dbReference type="ARBA" id="ARBA00022825"/>
    </source>
</evidence>